<name>A0A1W2A4K3_9FIRM</name>
<dbReference type="EMBL" id="FWXW01000003">
    <property type="protein sequence ID" value="SMC55607.1"/>
    <property type="molecule type" value="Genomic_DNA"/>
</dbReference>
<keyword evidence="2" id="KW-0418">Kinase</keyword>
<feature type="domain" description="Histidine kinase/HSP90-like ATPase" evidence="1">
    <location>
        <begin position="60"/>
        <end position="145"/>
    </location>
</feature>
<sequence length="153" mass="16029">MQGRGFGSGNTVTLHYDVDAGDFSSAGEASANLKRTLKQLGFPPEVVRRATIAMYEGEINMFIHAGGGVADVEITPDEIRIKLVDSGPGIPDIALAMQKGYSTASELAREMGFGAGMGLPNMQSYTDELIVESQVGKGTSISMLVRVGGSSAQ</sequence>
<dbReference type="STRING" id="1122930.SAMN02745168_1481"/>
<dbReference type="InterPro" id="IPR003594">
    <property type="entry name" value="HATPase_dom"/>
</dbReference>
<dbReference type="OrthoDB" id="9797578at2"/>
<keyword evidence="3" id="KW-1185">Reference proteome</keyword>
<dbReference type="Gene3D" id="3.30.565.10">
    <property type="entry name" value="Histidine kinase-like ATPase, C-terminal domain"/>
    <property type="match status" value="1"/>
</dbReference>
<dbReference type="AlphaFoldDB" id="A0A1W2A4K3"/>
<accession>A0A1W2A4K3</accession>
<proteinExistence type="predicted"/>
<evidence type="ECO:0000313" key="2">
    <source>
        <dbReference type="EMBL" id="SMC55607.1"/>
    </source>
</evidence>
<dbReference type="Pfam" id="PF02518">
    <property type="entry name" value="HATPase_c"/>
    <property type="match status" value="1"/>
</dbReference>
<evidence type="ECO:0000259" key="1">
    <source>
        <dbReference type="Pfam" id="PF02518"/>
    </source>
</evidence>
<dbReference type="GO" id="GO:0016301">
    <property type="term" value="F:kinase activity"/>
    <property type="evidence" value="ECO:0007669"/>
    <property type="project" value="UniProtKB-KW"/>
</dbReference>
<gene>
    <name evidence="2" type="ORF">SAMN02745168_1481</name>
</gene>
<dbReference type="Proteomes" id="UP000192790">
    <property type="component" value="Unassembled WGS sequence"/>
</dbReference>
<protein>
    <submittedName>
        <fullName evidence="2">Anti-sigma regulatory factor (Ser/Thr protein kinase)</fullName>
    </submittedName>
</protein>
<keyword evidence="2" id="KW-0808">Transferase</keyword>
<reference evidence="2 3" key="1">
    <citation type="submission" date="2017-04" db="EMBL/GenBank/DDBJ databases">
        <authorList>
            <person name="Afonso C.L."/>
            <person name="Miller P.J."/>
            <person name="Scott M.A."/>
            <person name="Spackman E."/>
            <person name="Goraichik I."/>
            <person name="Dimitrov K.M."/>
            <person name="Suarez D.L."/>
            <person name="Swayne D.E."/>
        </authorList>
    </citation>
    <scope>NUCLEOTIDE SEQUENCE [LARGE SCALE GENOMIC DNA]</scope>
    <source>
        <strain evidence="2 3">DSM 12816</strain>
    </source>
</reference>
<dbReference type="SUPFAM" id="SSF55874">
    <property type="entry name" value="ATPase domain of HSP90 chaperone/DNA topoisomerase II/histidine kinase"/>
    <property type="match status" value="1"/>
</dbReference>
<organism evidence="2 3">
    <name type="scientific">Papillibacter cinnamivorans DSM 12816</name>
    <dbReference type="NCBI Taxonomy" id="1122930"/>
    <lineage>
        <taxon>Bacteria</taxon>
        <taxon>Bacillati</taxon>
        <taxon>Bacillota</taxon>
        <taxon>Clostridia</taxon>
        <taxon>Eubacteriales</taxon>
        <taxon>Oscillospiraceae</taxon>
        <taxon>Papillibacter</taxon>
    </lineage>
</organism>
<evidence type="ECO:0000313" key="3">
    <source>
        <dbReference type="Proteomes" id="UP000192790"/>
    </source>
</evidence>
<dbReference type="InterPro" id="IPR036890">
    <property type="entry name" value="HATPase_C_sf"/>
</dbReference>
<dbReference type="RefSeq" id="WP_084234086.1">
    <property type="nucleotide sequence ID" value="NZ_FWXW01000003.1"/>
</dbReference>